<proteinExistence type="predicted"/>
<sequence length="38" mass="4386">MVEMMILAGWLLVLAGVGFIGNHIPEKFWDKVERMLKL</sequence>
<dbReference type="EMBL" id="BK014877">
    <property type="protein sequence ID" value="DAD79998.1"/>
    <property type="molecule type" value="Genomic_DNA"/>
</dbReference>
<name>A0A8S5MCN6_9CAUD</name>
<evidence type="ECO:0000313" key="1">
    <source>
        <dbReference type="EMBL" id="DAD79998.1"/>
    </source>
</evidence>
<reference evidence="1" key="1">
    <citation type="journal article" date="2021" name="Proc. Natl. Acad. Sci. U.S.A.">
        <title>A Catalog of Tens of Thousands of Viruses from Human Metagenomes Reveals Hidden Associations with Chronic Diseases.</title>
        <authorList>
            <person name="Tisza M.J."/>
            <person name="Buck C.B."/>
        </authorList>
    </citation>
    <scope>NUCLEOTIDE SEQUENCE</scope>
    <source>
        <strain evidence="1">Cty0j11</strain>
    </source>
</reference>
<organism evidence="1">
    <name type="scientific">Podoviridae sp. cty0j11</name>
    <dbReference type="NCBI Taxonomy" id="2826592"/>
    <lineage>
        <taxon>Viruses</taxon>
        <taxon>Duplodnaviria</taxon>
        <taxon>Heunggongvirae</taxon>
        <taxon>Uroviricota</taxon>
        <taxon>Caudoviricetes</taxon>
    </lineage>
</organism>
<protein>
    <submittedName>
        <fullName evidence="1">Hemolysin-III related</fullName>
    </submittedName>
</protein>
<accession>A0A8S5MCN6</accession>